<dbReference type="AlphaFoldDB" id="A0AA42AVN2"/>
<feature type="region of interest" description="Disordered" evidence="1">
    <location>
        <begin position="1"/>
        <end position="37"/>
    </location>
</feature>
<sequence>MVTMKRSVDADGFMTQSRRRSRPIEENSKMSSDEKLRDRNNIKVERKIIGASMGKKGLQVSHNKTYPDTLFFPAGNNGVGWRDTGIYLESLLFSASHKKERKVTEKPVLTASNAWFGSSRDDYAQQNKGQIKLPPTTPSSDQGLDSIWQRTLVVEVAPVIDFEWTEVGKWITAKFGWSLGFELQPIDEFKAVFTVKTFAEFSRVRKIGKWKVGNVDVHTYPWFAGINAIHKPNPESLKKKWVGIKGVPYNLWNFSTFKIIGNKFGGLVDVCPETSMATDLTEIRVLVVGPVSNGVWCEEIILDNKGVWVEIRCFGEMLEPSRHEVKPVHISVDRMEPPPGFFWHRKSSPVTCNIEDEVRLRGNMSVVLQWDNNLVRAEILEARAENSNLNLSNDEVGRQDMACNYNDVSISNPHGLILALQTLLGRFKTIKPSKG</sequence>
<evidence type="ECO:0000313" key="3">
    <source>
        <dbReference type="Proteomes" id="UP001177140"/>
    </source>
</evidence>
<evidence type="ECO:0000256" key="1">
    <source>
        <dbReference type="SAM" id="MobiDB-lite"/>
    </source>
</evidence>
<organism evidence="2 3">
    <name type="scientific">Papaver nudicaule</name>
    <name type="common">Iceland poppy</name>
    <dbReference type="NCBI Taxonomy" id="74823"/>
    <lineage>
        <taxon>Eukaryota</taxon>
        <taxon>Viridiplantae</taxon>
        <taxon>Streptophyta</taxon>
        <taxon>Embryophyta</taxon>
        <taxon>Tracheophyta</taxon>
        <taxon>Spermatophyta</taxon>
        <taxon>Magnoliopsida</taxon>
        <taxon>Ranunculales</taxon>
        <taxon>Papaveraceae</taxon>
        <taxon>Papaveroideae</taxon>
        <taxon>Papaver</taxon>
    </lineage>
</organism>
<comment type="caution">
    <text evidence="2">The sequence shown here is derived from an EMBL/GenBank/DDBJ whole genome shotgun (WGS) entry which is preliminary data.</text>
</comment>
<evidence type="ECO:0000313" key="2">
    <source>
        <dbReference type="EMBL" id="MCL7041236.1"/>
    </source>
</evidence>
<keyword evidence="3" id="KW-1185">Reference proteome</keyword>
<dbReference type="EMBL" id="JAJJMA010221515">
    <property type="protein sequence ID" value="MCL7041236.1"/>
    <property type="molecule type" value="Genomic_DNA"/>
</dbReference>
<evidence type="ECO:0008006" key="4">
    <source>
        <dbReference type="Google" id="ProtNLM"/>
    </source>
</evidence>
<name>A0AA42AVN2_PAPNU</name>
<accession>A0AA42AVN2</accession>
<dbReference type="Proteomes" id="UP001177140">
    <property type="component" value="Unassembled WGS sequence"/>
</dbReference>
<gene>
    <name evidence="2" type="ORF">MKW94_029217</name>
</gene>
<protein>
    <recommendedName>
        <fullName evidence="4">DUF4283 domain-containing protein</fullName>
    </recommendedName>
</protein>
<feature type="non-terminal residue" evidence="2">
    <location>
        <position position="435"/>
    </location>
</feature>
<proteinExistence type="predicted"/>
<feature type="compositionally biased region" description="Basic and acidic residues" evidence="1">
    <location>
        <begin position="22"/>
        <end position="37"/>
    </location>
</feature>
<reference evidence="2" key="1">
    <citation type="submission" date="2022-03" db="EMBL/GenBank/DDBJ databases">
        <title>A functionally conserved STORR gene fusion in Papaver species that diverged 16.8 million years ago.</title>
        <authorList>
            <person name="Catania T."/>
        </authorList>
    </citation>
    <scope>NUCLEOTIDE SEQUENCE</scope>
    <source>
        <strain evidence="2">S-191538</strain>
    </source>
</reference>